<dbReference type="CDD" id="cd06225">
    <property type="entry name" value="HAMP"/>
    <property type="match status" value="1"/>
</dbReference>
<dbReference type="EMBL" id="BONQ01000136">
    <property type="protein sequence ID" value="GIG50611.1"/>
    <property type="molecule type" value="Genomic_DNA"/>
</dbReference>
<keyword evidence="6" id="KW-0472">Membrane</keyword>
<dbReference type="PROSITE" id="PS50885">
    <property type="entry name" value="HAMP"/>
    <property type="match status" value="1"/>
</dbReference>
<keyword evidence="3 5" id="KW-0807">Transducer</keyword>
<dbReference type="SUPFAM" id="SSF58104">
    <property type="entry name" value="Methyl-accepting chemotaxis protein (MCP) signaling domain"/>
    <property type="match status" value="1"/>
</dbReference>
<evidence type="ECO:0000256" key="5">
    <source>
        <dbReference type="PROSITE-ProRule" id="PRU00284"/>
    </source>
</evidence>
<dbReference type="Pfam" id="PF00672">
    <property type="entry name" value="HAMP"/>
    <property type="match status" value="1"/>
</dbReference>
<evidence type="ECO:0008006" key="11">
    <source>
        <dbReference type="Google" id="ProtNLM"/>
    </source>
</evidence>
<evidence type="ECO:0000259" key="7">
    <source>
        <dbReference type="PROSITE" id="PS50111"/>
    </source>
</evidence>
<gene>
    <name evidence="9" type="ORF">Dsi01nite_086520</name>
</gene>
<dbReference type="GO" id="GO:0004888">
    <property type="term" value="F:transmembrane signaling receptor activity"/>
    <property type="evidence" value="ECO:0007669"/>
    <property type="project" value="InterPro"/>
</dbReference>
<dbReference type="InterPro" id="IPR004090">
    <property type="entry name" value="Chemotax_Me-accpt_rcpt"/>
</dbReference>
<dbReference type="Gene3D" id="1.10.287.950">
    <property type="entry name" value="Methyl-accepting chemotaxis protein"/>
    <property type="match status" value="1"/>
</dbReference>
<dbReference type="InterPro" id="IPR004089">
    <property type="entry name" value="MCPsignal_dom"/>
</dbReference>
<feature type="transmembrane region" description="Helical" evidence="6">
    <location>
        <begin position="20"/>
        <end position="40"/>
    </location>
</feature>
<dbReference type="Proteomes" id="UP000660611">
    <property type="component" value="Unassembled WGS sequence"/>
</dbReference>
<dbReference type="Pfam" id="PF12729">
    <property type="entry name" value="4HB_MCP_1"/>
    <property type="match status" value="1"/>
</dbReference>
<comment type="similarity">
    <text evidence="4">Belongs to the methyl-accepting chemotaxis (MCP) protein family.</text>
</comment>
<dbReference type="InterPro" id="IPR024478">
    <property type="entry name" value="HlyB_4HB_MCP"/>
</dbReference>
<keyword evidence="10" id="KW-1185">Reference proteome</keyword>
<comment type="caution">
    <text evidence="9">The sequence shown here is derived from an EMBL/GenBank/DDBJ whole genome shotgun (WGS) entry which is preliminary data.</text>
</comment>
<sequence>MLTGGIPVSRFASLKVRHNIMIAVAVAGLVAAAVGGIGLYKISQVADSADAMYSRALLPTADAADLREAVWRYRFYGIGANSLPDPTQRAQFNAARDAAAGDIDEAAQRFAGRDLDAAQRSAITAFSTTWADYLGKLKQGMDMIAAGRTGEGQAFLVKQAAPVAEQAAQKLTVLADVARATAQARLADANDARNQARLLVAVVLVGGLILAIAVAMVLAQAILRPLLQVRDVLTAVGEGDLTRETPFAASNELGQMAAALSRATTRMRTAVKTLASSSTSLAARADELQNASRGLADGAERTAGEVSKISGSSHEVSSSVQAVASGAEEMNASIREIAISTSEAASVAGQAVDASAAAEQIMVRLGSSSAEIGDVIKVITSIAEQTNLLALNATIEAARAGEAGKGFAVVAGEVKDLAQETAKATEEIGQRVRAIQTDTAGAVESISEIARVIGRINEYQTTIASAVEEQSAVTTSMAGDLNVAASGADRINGGIGEVVHAADNTLHGAQATRTAAAELTSMSEELRAIVGGFRH</sequence>
<dbReference type="GO" id="GO:0016020">
    <property type="term" value="C:membrane"/>
    <property type="evidence" value="ECO:0007669"/>
    <property type="project" value="InterPro"/>
</dbReference>
<dbReference type="GO" id="GO:0007165">
    <property type="term" value="P:signal transduction"/>
    <property type="evidence" value="ECO:0007669"/>
    <property type="project" value="UniProtKB-KW"/>
</dbReference>
<reference evidence="9" key="1">
    <citation type="submission" date="2021-01" db="EMBL/GenBank/DDBJ databases">
        <title>Whole genome shotgun sequence of Dactylosporangium siamense NBRC 106093.</title>
        <authorList>
            <person name="Komaki H."/>
            <person name="Tamura T."/>
        </authorList>
    </citation>
    <scope>NUCLEOTIDE SEQUENCE</scope>
    <source>
        <strain evidence="9">NBRC 106093</strain>
    </source>
</reference>
<dbReference type="SMART" id="SM00283">
    <property type="entry name" value="MA"/>
    <property type="match status" value="1"/>
</dbReference>
<evidence type="ECO:0000256" key="3">
    <source>
        <dbReference type="ARBA" id="ARBA00023224"/>
    </source>
</evidence>
<dbReference type="InterPro" id="IPR003660">
    <property type="entry name" value="HAMP_dom"/>
</dbReference>
<evidence type="ECO:0000256" key="4">
    <source>
        <dbReference type="ARBA" id="ARBA00029447"/>
    </source>
</evidence>
<feature type="transmembrane region" description="Helical" evidence="6">
    <location>
        <begin position="198"/>
        <end position="223"/>
    </location>
</feature>
<dbReference type="PROSITE" id="PS50111">
    <property type="entry name" value="CHEMOTAXIS_TRANSDUC_2"/>
    <property type="match status" value="1"/>
</dbReference>
<keyword evidence="1 6" id="KW-0812">Transmembrane</keyword>
<evidence type="ECO:0000259" key="8">
    <source>
        <dbReference type="PROSITE" id="PS50885"/>
    </source>
</evidence>
<dbReference type="AlphaFoldDB" id="A0A919PU67"/>
<organism evidence="9 10">
    <name type="scientific">Dactylosporangium siamense</name>
    <dbReference type="NCBI Taxonomy" id="685454"/>
    <lineage>
        <taxon>Bacteria</taxon>
        <taxon>Bacillati</taxon>
        <taxon>Actinomycetota</taxon>
        <taxon>Actinomycetes</taxon>
        <taxon>Micromonosporales</taxon>
        <taxon>Micromonosporaceae</taxon>
        <taxon>Dactylosporangium</taxon>
    </lineage>
</organism>
<dbReference type="PANTHER" id="PTHR32089">
    <property type="entry name" value="METHYL-ACCEPTING CHEMOTAXIS PROTEIN MCPB"/>
    <property type="match status" value="1"/>
</dbReference>
<dbReference type="SMART" id="SM00304">
    <property type="entry name" value="HAMP"/>
    <property type="match status" value="2"/>
</dbReference>
<name>A0A919PU67_9ACTN</name>
<feature type="domain" description="Methyl-accepting transducer" evidence="7">
    <location>
        <begin position="277"/>
        <end position="520"/>
    </location>
</feature>
<evidence type="ECO:0000256" key="1">
    <source>
        <dbReference type="ARBA" id="ARBA00022692"/>
    </source>
</evidence>
<dbReference type="PANTHER" id="PTHR32089:SF112">
    <property type="entry name" value="LYSOZYME-LIKE PROTEIN-RELATED"/>
    <property type="match status" value="1"/>
</dbReference>
<feature type="domain" description="HAMP" evidence="8">
    <location>
        <begin position="220"/>
        <end position="272"/>
    </location>
</feature>
<dbReference type="GO" id="GO:0006935">
    <property type="term" value="P:chemotaxis"/>
    <property type="evidence" value="ECO:0007669"/>
    <property type="project" value="InterPro"/>
</dbReference>
<keyword evidence="2 6" id="KW-1133">Transmembrane helix</keyword>
<evidence type="ECO:0000313" key="10">
    <source>
        <dbReference type="Proteomes" id="UP000660611"/>
    </source>
</evidence>
<accession>A0A919PU67</accession>
<protein>
    <recommendedName>
        <fullName evidence="11">Methyl-accepting chemotaxis protein</fullName>
    </recommendedName>
</protein>
<evidence type="ECO:0000256" key="2">
    <source>
        <dbReference type="ARBA" id="ARBA00022989"/>
    </source>
</evidence>
<evidence type="ECO:0000313" key="9">
    <source>
        <dbReference type="EMBL" id="GIG50611.1"/>
    </source>
</evidence>
<proteinExistence type="inferred from homology"/>
<dbReference type="PRINTS" id="PR00260">
    <property type="entry name" value="CHEMTRNSDUCR"/>
</dbReference>
<dbReference type="Pfam" id="PF00015">
    <property type="entry name" value="MCPsignal"/>
    <property type="match status" value="1"/>
</dbReference>
<evidence type="ECO:0000256" key="6">
    <source>
        <dbReference type="SAM" id="Phobius"/>
    </source>
</evidence>